<keyword evidence="2" id="KW-0805">Transcription regulation</keyword>
<dbReference type="Pfam" id="PF00126">
    <property type="entry name" value="HTH_1"/>
    <property type="match status" value="1"/>
</dbReference>
<gene>
    <name evidence="6" type="ORF">AB852_16140</name>
</gene>
<dbReference type="InterPro" id="IPR036388">
    <property type="entry name" value="WH-like_DNA-bd_sf"/>
</dbReference>
<dbReference type="RefSeq" id="WP_073788780.1">
    <property type="nucleotide sequence ID" value="NZ_LFBV01000003.1"/>
</dbReference>
<evidence type="ECO:0000256" key="4">
    <source>
        <dbReference type="ARBA" id="ARBA00023163"/>
    </source>
</evidence>
<dbReference type="PROSITE" id="PS50931">
    <property type="entry name" value="HTH_LYSR"/>
    <property type="match status" value="1"/>
</dbReference>
<keyword evidence="4" id="KW-0804">Transcription</keyword>
<dbReference type="EMBL" id="LFBV01000003">
    <property type="protein sequence ID" value="OKH94148.1"/>
    <property type="molecule type" value="Genomic_DNA"/>
</dbReference>
<dbReference type="InterPro" id="IPR000847">
    <property type="entry name" value="LysR_HTH_N"/>
</dbReference>
<dbReference type="GO" id="GO:0032993">
    <property type="term" value="C:protein-DNA complex"/>
    <property type="evidence" value="ECO:0007669"/>
    <property type="project" value="TreeGrafter"/>
</dbReference>
<dbReference type="PRINTS" id="PR00039">
    <property type="entry name" value="HTHLYSR"/>
</dbReference>
<evidence type="ECO:0000256" key="2">
    <source>
        <dbReference type="ARBA" id="ARBA00023015"/>
    </source>
</evidence>
<dbReference type="Gene3D" id="1.10.10.10">
    <property type="entry name" value="Winged helix-like DNA-binding domain superfamily/Winged helix DNA-binding domain"/>
    <property type="match status" value="1"/>
</dbReference>
<dbReference type="Gene3D" id="3.40.190.10">
    <property type="entry name" value="Periplasmic binding protein-like II"/>
    <property type="match status" value="2"/>
</dbReference>
<keyword evidence="3" id="KW-0238">DNA-binding</keyword>
<comment type="similarity">
    <text evidence="1">Belongs to the LysR transcriptional regulatory family.</text>
</comment>
<dbReference type="STRING" id="1048205.AB852_16140"/>
<dbReference type="GO" id="GO:0003677">
    <property type="term" value="F:DNA binding"/>
    <property type="evidence" value="ECO:0007669"/>
    <property type="project" value="UniProtKB-KW"/>
</dbReference>
<dbReference type="GO" id="GO:0003700">
    <property type="term" value="F:DNA-binding transcription factor activity"/>
    <property type="evidence" value="ECO:0007669"/>
    <property type="project" value="InterPro"/>
</dbReference>
<evidence type="ECO:0000256" key="1">
    <source>
        <dbReference type="ARBA" id="ARBA00009437"/>
    </source>
</evidence>
<dbReference type="InterPro" id="IPR036390">
    <property type="entry name" value="WH_DNA-bd_sf"/>
</dbReference>
<evidence type="ECO:0000259" key="5">
    <source>
        <dbReference type="PROSITE" id="PS50931"/>
    </source>
</evidence>
<accession>A0A1Q4V8G8</accession>
<dbReference type="PANTHER" id="PTHR30346">
    <property type="entry name" value="TRANSCRIPTIONAL DUAL REGULATOR HCAR-RELATED"/>
    <property type="match status" value="1"/>
</dbReference>
<evidence type="ECO:0000256" key="3">
    <source>
        <dbReference type="ARBA" id="ARBA00023125"/>
    </source>
</evidence>
<dbReference type="SUPFAM" id="SSF46785">
    <property type="entry name" value="Winged helix' DNA-binding domain"/>
    <property type="match status" value="1"/>
</dbReference>
<reference evidence="6 7" key="1">
    <citation type="submission" date="2015-06" db="EMBL/GenBank/DDBJ databases">
        <title>Cloning and characterization of the uncialamcin biosynthetic gene cluster.</title>
        <authorList>
            <person name="Yan X."/>
            <person name="Huang T."/>
            <person name="Ge H."/>
            <person name="Shen B."/>
        </authorList>
    </citation>
    <scope>NUCLEOTIDE SEQUENCE [LARGE SCALE GENOMIC DNA]</scope>
    <source>
        <strain evidence="6 7">DCA2648</strain>
    </source>
</reference>
<dbReference type="Proteomes" id="UP000186455">
    <property type="component" value="Unassembled WGS sequence"/>
</dbReference>
<evidence type="ECO:0000313" key="7">
    <source>
        <dbReference type="Proteomes" id="UP000186455"/>
    </source>
</evidence>
<dbReference type="CDD" id="cd08414">
    <property type="entry name" value="PBP2_LTTR_aromatics_like"/>
    <property type="match status" value="1"/>
</dbReference>
<dbReference type="InterPro" id="IPR005119">
    <property type="entry name" value="LysR_subst-bd"/>
</dbReference>
<dbReference type="FunFam" id="1.10.10.10:FF:000001">
    <property type="entry name" value="LysR family transcriptional regulator"/>
    <property type="match status" value="1"/>
</dbReference>
<dbReference type="Pfam" id="PF03466">
    <property type="entry name" value="LysR_substrate"/>
    <property type="match status" value="1"/>
</dbReference>
<name>A0A1Q4V8G8_9ACTN</name>
<evidence type="ECO:0000313" key="6">
    <source>
        <dbReference type="EMBL" id="OKH94148.1"/>
    </source>
</evidence>
<protein>
    <recommendedName>
        <fullName evidence="5">HTH lysR-type domain-containing protein</fullName>
    </recommendedName>
</protein>
<dbReference type="AlphaFoldDB" id="A0A1Q4V8G8"/>
<organism evidence="6 7">
    <name type="scientific">Streptomyces uncialis</name>
    <dbReference type="NCBI Taxonomy" id="1048205"/>
    <lineage>
        <taxon>Bacteria</taxon>
        <taxon>Bacillati</taxon>
        <taxon>Actinomycetota</taxon>
        <taxon>Actinomycetes</taxon>
        <taxon>Kitasatosporales</taxon>
        <taxon>Streptomycetaceae</taxon>
        <taxon>Streptomyces</taxon>
    </lineage>
</organism>
<dbReference type="SUPFAM" id="SSF53850">
    <property type="entry name" value="Periplasmic binding protein-like II"/>
    <property type="match status" value="1"/>
</dbReference>
<dbReference type="PANTHER" id="PTHR30346:SF0">
    <property type="entry name" value="HCA OPERON TRANSCRIPTIONAL ACTIVATOR HCAR"/>
    <property type="match status" value="1"/>
</dbReference>
<feature type="domain" description="HTH lysR-type" evidence="5">
    <location>
        <begin position="1"/>
        <end position="59"/>
    </location>
</feature>
<proteinExistence type="inferred from homology"/>
<comment type="caution">
    <text evidence="6">The sequence shown here is derived from an EMBL/GenBank/DDBJ whole genome shotgun (WGS) entry which is preliminary data.</text>
</comment>
<keyword evidence="7" id="KW-1185">Reference proteome</keyword>
<sequence>MDLVKHVRYFVAVTEERHFGRAAARLGMAQPSLSQRIQRLERELGVRLFDRTSRGVELTEGGRLLLAEARPLIERADTLLGVAARVRSGAAGVLRAAVPPELGSAVVAALVGGFRDGSPGVRLALRELGAGTQLTELRAGTLDVGVLRYPVDVSGLGLGEVLSRPYGVVLPHTPGAGCGPPGAPPPHEGAGGPVGLASLSGLDLVLFPQPSAPALHAEILAVCRRHGFEPGTVIAGQDPEFVDGMVLSGTAVTFATRDRKLPPGTAWHPLEGEPLLEQVSAAWLRGRQDDPVVRLFAEVARSVLTERGGMVPVMETAAARRTTLPGPAYGYTV</sequence>